<dbReference type="PANTHER" id="PTHR47966:SF45">
    <property type="entry name" value="PEPTIDASE A1 DOMAIN-CONTAINING PROTEIN"/>
    <property type="match status" value="1"/>
</dbReference>
<dbReference type="Proteomes" id="UP000783686">
    <property type="component" value="Unassembled WGS sequence"/>
</dbReference>
<evidence type="ECO:0000313" key="5">
    <source>
        <dbReference type="EMBL" id="CAD5231169.1"/>
    </source>
</evidence>
<evidence type="ECO:0000313" key="6">
    <source>
        <dbReference type="Proteomes" id="UP000614601"/>
    </source>
</evidence>
<sequence>MSSKCTVNKQNGPSCKGKSLYNKRASSTYNSISGRFRQLYEIGFAYGDYARDVVALGTLKSHSLITPNVTFGVANVIDKASQDDVIDGVMGLGFPKPGEPESLINRAVSEGKLEKPLYTVWMKKVGGEVDRLGGEILFGDVDTVNCENTADYTALTSTDYWQFEVNNVIVNINGKKKRVAAKIEVISDTGTSAIVIPKVMYRRLMKALELDPKVPGLPYVKCNARFVMSFEINGKTYYLSAQDLVVRYSDGCVLQFDVSYIEGDDSWVLGDPFIRTYCQIYDLGSKRIGFAKAKKTTPQRLRCGKNCLNTERGQRWQRTYENDPMHYYGDPGLIAEKVQHDGSGVYDDGDDVEMGAIKENSEGEDSTELNGSAEIEDINDD</sequence>
<dbReference type="PROSITE" id="PS51767">
    <property type="entry name" value="PEPTIDASE_A1"/>
    <property type="match status" value="1"/>
</dbReference>
<reference evidence="5" key="1">
    <citation type="submission" date="2020-09" db="EMBL/GenBank/DDBJ databases">
        <authorList>
            <person name="Kikuchi T."/>
        </authorList>
    </citation>
    <scope>NUCLEOTIDE SEQUENCE</scope>
    <source>
        <strain evidence="5">SH1</strain>
    </source>
</reference>
<dbReference type="AlphaFoldDB" id="A0A811LT85"/>
<dbReference type="EMBL" id="CAJFDH010000006">
    <property type="protein sequence ID" value="CAD5231169.1"/>
    <property type="molecule type" value="Genomic_DNA"/>
</dbReference>
<dbReference type="SUPFAM" id="SSF50630">
    <property type="entry name" value="Acid proteases"/>
    <property type="match status" value="1"/>
</dbReference>
<dbReference type="InterPro" id="IPR001969">
    <property type="entry name" value="Aspartic_peptidase_AS"/>
</dbReference>
<name>A0A811LT85_9BILA</name>
<gene>
    <name evidence="5" type="ORF">BOKJ2_LOCUS14507</name>
</gene>
<evidence type="ECO:0000256" key="3">
    <source>
        <dbReference type="SAM" id="MobiDB-lite"/>
    </source>
</evidence>
<comment type="caution">
    <text evidence="5">The sequence shown here is derived from an EMBL/GenBank/DDBJ whole genome shotgun (WGS) entry which is preliminary data.</text>
</comment>
<dbReference type="EMBL" id="CAJFCW020000006">
    <property type="protein sequence ID" value="CAG9128494.1"/>
    <property type="molecule type" value="Genomic_DNA"/>
</dbReference>
<organism evidence="5 6">
    <name type="scientific">Bursaphelenchus okinawaensis</name>
    <dbReference type="NCBI Taxonomy" id="465554"/>
    <lineage>
        <taxon>Eukaryota</taxon>
        <taxon>Metazoa</taxon>
        <taxon>Ecdysozoa</taxon>
        <taxon>Nematoda</taxon>
        <taxon>Chromadorea</taxon>
        <taxon>Rhabditida</taxon>
        <taxon>Tylenchina</taxon>
        <taxon>Tylenchomorpha</taxon>
        <taxon>Aphelenchoidea</taxon>
        <taxon>Aphelenchoididae</taxon>
        <taxon>Bursaphelenchus</taxon>
    </lineage>
</organism>
<dbReference type="OrthoDB" id="5790032at2759"/>
<proteinExistence type="inferred from homology"/>
<dbReference type="PROSITE" id="PS00141">
    <property type="entry name" value="ASP_PROTEASE"/>
    <property type="match status" value="1"/>
</dbReference>
<dbReference type="InterPro" id="IPR021109">
    <property type="entry name" value="Peptidase_aspartic_dom_sf"/>
</dbReference>
<protein>
    <recommendedName>
        <fullName evidence="4">Peptidase A1 domain-containing protein</fullName>
    </recommendedName>
</protein>
<dbReference type="GO" id="GO:0006508">
    <property type="term" value="P:proteolysis"/>
    <property type="evidence" value="ECO:0007669"/>
    <property type="project" value="UniProtKB-KW"/>
</dbReference>
<evidence type="ECO:0000256" key="1">
    <source>
        <dbReference type="ARBA" id="ARBA00007447"/>
    </source>
</evidence>
<dbReference type="InterPro" id="IPR001461">
    <property type="entry name" value="Aspartic_peptidase_A1"/>
</dbReference>
<feature type="region of interest" description="Disordered" evidence="3">
    <location>
        <begin position="341"/>
        <end position="381"/>
    </location>
</feature>
<dbReference type="CDD" id="cd05471">
    <property type="entry name" value="pepsin_like"/>
    <property type="match status" value="1"/>
</dbReference>
<dbReference type="InterPro" id="IPR033121">
    <property type="entry name" value="PEPTIDASE_A1"/>
</dbReference>
<dbReference type="Proteomes" id="UP000614601">
    <property type="component" value="Unassembled WGS sequence"/>
</dbReference>
<dbReference type="Pfam" id="PF00026">
    <property type="entry name" value="Asp"/>
    <property type="match status" value="1"/>
</dbReference>
<dbReference type="GO" id="GO:0005764">
    <property type="term" value="C:lysosome"/>
    <property type="evidence" value="ECO:0007669"/>
    <property type="project" value="TreeGrafter"/>
</dbReference>
<feature type="domain" description="Peptidase A1" evidence="4">
    <location>
        <begin position="1"/>
        <end position="291"/>
    </location>
</feature>
<dbReference type="Gene3D" id="2.40.70.10">
    <property type="entry name" value="Acid Proteases"/>
    <property type="match status" value="2"/>
</dbReference>
<evidence type="ECO:0000256" key="2">
    <source>
        <dbReference type="RuleBase" id="RU000454"/>
    </source>
</evidence>
<keyword evidence="2" id="KW-0378">Hydrolase</keyword>
<evidence type="ECO:0000259" key="4">
    <source>
        <dbReference type="PROSITE" id="PS51767"/>
    </source>
</evidence>
<keyword evidence="2" id="KW-0645">Protease</keyword>
<keyword evidence="2" id="KW-0064">Aspartyl protease</keyword>
<dbReference type="PRINTS" id="PR00792">
    <property type="entry name" value="PEPSIN"/>
</dbReference>
<accession>A0A811LT85</accession>
<dbReference type="PANTHER" id="PTHR47966">
    <property type="entry name" value="BETA-SITE APP-CLEAVING ENZYME, ISOFORM A-RELATED"/>
    <property type="match status" value="1"/>
</dbReference>
<keyword evidence="6" id="KW-1185">Reference proteome</keyword>
<dbReference type="GO" id="GO:0004190">
    <property type="term" value="F:aspartic-type endopeptidase activity"/>
    <property type="evidence" value="ECO:0007669"/>
    <property type="project" value="UniProtKB-KW"/>
</dbReference>
<comment type="similarity">
    <text evidence="1 2">Belongs to the peptidase A1 family.</text>
</comment>
<dbReference type="InterPro" id="IPR034164">
    <property type="entry name" value="Pepsin-like_dom"/>
</dbReference>